<dbReference type="AlphaFoldDB" id="A0A8J3BPI1"/>
<dbReference type="GO" id="GO:0043709">
    <property type="term" value="P:cell adhesion involved in single-species biofilm formation"/>
    <property type="evidence" value="ECO:0007669"/>
    <property type="project" value="TreeGrafter"/>
</dbReference>
<sequence length="228" mass="24286">MSITAQVLTSLGILLLGVIAMTPGVWSMHRRAAYWRAQALTDPLTELPNRRALTAHLRQRHEDRAPTAILLLDVDGLKAVNTGYGHGAGDALLQALAARLQHLGPVPVDLAARLGGDEFAVVVHTGDPRQAHRVAEAVHAAVTGTPVSLGTDLWVDLGLSIGVAVGTAYSHPPLLLHQADLAMYEAKAAGGGVHLHGPAAVPTTCVDRRPLVRPRDRHRPAERGGRRW</sequence>
<dbReference type="EMBL" id="BMQC01000011">
    <property type="protein sequence ID" value="GGK36611.1"/>
    <property type="molecule type" value="Genomic_DNA"/>
</dbReference>
<organism evidence="2 3">
    <name type="scientific">Pilimelia terevasa</name>
    <dbReference type="NCBI Taxonomy" id="53372"/>
    <lineage>
        <taxon>Bacteria</taxon>
        <taxon>Bacillati</taxon>
        <taxon>Actinomycetota</taxon>
        <taxon>Actinomycetes</taxon>
        <taxon>Micromonosporales</taxon>
        <taxon>Micromonosporaceae</taxon>
        <taxon>Pilimelia</taxon>
    </lineage>
</organism>
<evidence type="ECO:0000259" key="1">
    <source>
        <dbReference type="PROSITE" id="PS50887"/>
    </source>
</evidence>
<dbReference type="SUPFAM" id="SSF55073">
    <property type="entry name" value="Nucleotide cyclase"/>
    <property type="match status" value="1"/>
</dbReference>
<dbReference type="PROSITE" id="PS50887">
    <property type="entry name" value="GGDEF"/>
    <property type="match status" value="1"/>
</dbReference>
<dbReference type="PANTHER" id="PTHR45138:SF9">
    <property type="entry name" value="DIGUANYLATE CYCLASE DGCM-RELATED"/>
    <property type="match status" value="1"/>
</dbReference>
<comment type="caution">
    <text evidence="2">The sequence shown here is derived from an EMBL/GenBank/DDBJ whole genome shotgun (WGS) entry which is preliminary data.</text>
</comment>
<proteinExistence type="predicted"/>
<dbReference type="GO" id="GO:1902201">
    <property type="term" value="P:negative regulation of bacterial-type flagellum-dependent cell motility"/>
    <property type="evidence" value="ECO:0007669"/>
    <property type="project" value="TreeGrafter"/>
</dbReference>
<name>A0A8J3BPI1_9ACTN</name>
<dbReference type="Gene3D" id="3.30.70.270">
    <property type="match status" value="1"/>
</dbReference>
<reference evidence="2" key="2">
    <citation type="submission" date="2020-09" db="EMBL/GenBank/DDBJ databases">
        <authorList>
            <person name="Sun Q."/>
            <person name="Ohkuma M."/>
        </authorList>
    </citation>
    <scope>NUCLEOTIDE SEQUENCE</scope>
    <source>
        <strain evidence="2">JCM 3091</strain>
    </source>
</reference>
<dbReference type="GO" id="GO:0052621">
    <property type="term" value="F:diguanylate cyclase activity"/>
    <property type="evidence" value="ECO:0007669"/>
    <property type="project" value="TreeGrafter"/>
</dbReference>
<dbReference type="CDD" id="cd01949">
    <property type="entry name" value="GGDEF"/>
    <property type="match status" value="1"/>
</dbReference>
<dbReference type="Proteomes" id="UP000662200">
    <property type="component" value="Unassembled WGS sequence"/>
</dbReference>
<dbReference type="Pfam" id="PF00990">
    <property type="entry name" value="GGDEF"/>
    <property type="match status" value="1"/>
</dbReference>
<evidence type="ECO:0000313" key="3">
    <source>
        <dbReference type="Proteomes" id="UP000662200"/>
    </source>
</evidence>
<dbReference type="NCBIfam" id="TIGR00254">
    <property type="entry name" value="GGDEF"/>
    <property type="match status" value="1"/>
</dbReference>
<dbReference type="InterPro" id="IPR050469">
    <property type="entry name" value="Diguanylate_Cyclase"/>
</dbReference>
<reference evidence="2" key="1">
    <citation type="journal article" date="2014" name="Int. J. Syst. Evol. Microbiol.">
        <title>Complete genome sequence of Corynebacterium casei LMG S-19264T (=DSM 44701T), isolated from a smear-ripened cheese.</title>
        <authorList>
            <consortium name="US DOE Joint Genome Institute (JGI-PGF)"/>
            <person name="Walter F."/>
            <person name="Albersmeier A."/>
            <person name="Kalinowski J."/>
            <person name="Ruckert C."/>
        </authorList>
    </citation>
    <scope>NUCLEOTIDE SEQUENCE</scope>
    <source>
        <strain evidence="2">JCM 3091</strain>
    </source>
</reference>
<gene>
    <name evidence="2" type="ORF">GCM10010124_31590</name>
</gene>
<evidence type="ECO:0000313" key="2">
    <source>
        <dbReference type="EMBL" id="GGK36611.1"/>
    </source>
</evidence>
<dbReference type="PANTHER" id="PTHR45138">
    <property type="entry name" value="REGULATORY COMPONENTS OF SENSORY TRANSDUCTION SYSTEM"/>
    <property type="match status" value="1"/>
</dbReference>
<dbReference type="InterPro" id="IPR043128">
    <property type="entry name" value="Rev_trsase/Diguanyl_cyclase"/>
</dbReference>
<dbReference type="SMART" id="SM00267">
    <property type="entry name" value="GGDEF"/>
    <property type="match status" value="1"/>
</dbReference>
<dbReference type="GO" id="GO:0005886">
    <property type="term" value="C:plasma membrane"/>
    <property type="evidence" value="ECO:0007669"/>
    <property type="project" value="TreeGrafter"/>
</dbReference>
<dbReference type="InterPro" id="IPR000160">
    <property type="entry name" value="GGDEF_dom"/>
</dbReference>
<feature type="domain" description="GGDEF" evidence="1">
    <location>
        <begin position="65"/>
        <end position="198"/>
    </location>
</feature>
<dbReference type="InterPro" id="IPR029787">
    <property type="entry name" value="Nucleotide_cyclase"/>
</dbReference>
<protein>
    <recommendedName>
        <fullName evidence="1">GGDEF domain-containing protein</fullName>
    </recommendedName>
</protein>
<keyword evidence="3" id="KW-1185">Reference proteome</keyword>
<dbReference type="RefSeq" id="WP_189115103.1">
    <property type="nucleotide sequence ID" value="NZ_BMQC01000011.1"/>
</dbReference>
<accession>A0A8J3BPI1</accession>